<keyword evidence="2" id="KW-1185">Reference proteome</keyword>
<comment type="caution">
    <text evidence="1">The sequence shown here is derived from an EMBL/GenBank/DDBJ whole genome shotgun (WGS) entry which is preliminary data.</text>
</comment>
<reference evidence="1 2" key="1">
    <citation type="journal article" date="2018" name="Int. J. Syst. Bacteriol.">
        <title>Oceaniradius stylonemae gen. nov., sp. nov., isolated from a red alga, Stylonema cornu-cervi.</title>
        <authorList>
            <person name="Jeong S."/>
        </authorList>
    </citation>
    <scope>NUCLEOTIDE SEQUENCE [LARGE SCALE GENOMIC DNA]</scope>
    <source>
        <strain evidence="1 2">StC1</strain>
    </source>
</reference>
<organism evidence="1 2">
    <name type="scientific">Oceaniradius stylonematis</name>
    <dbReference type="NCBI Taxonomy" id="2184161"/>
    <lineage>
        <taxon>Bacteria</taxon>
        <taxon>Pseudomonadati</taxon>
        <taxon>Pseudomonadota</taxon>
        <taxon>Alphaproteobacteria</taxon>
        <taxon>Hyphomicrobiales</taxon>
        <taxon>Ahrensiaceae</taxon>
        <taxon>Oceaniradius</taxon>
    </lineage>
</organism>
<dbReference type="EMBL" id="QFWV02000008">
    <property type="protein sequence ID" value="RKF05685.1"/>
    <property type="molecule type" value="Genomic_DNA"/>
</dbReference>
<accession>A0A3A8A666</accession>
<sequence length="73" mass="7931">MMENAVAEKTSSRKSIRHVLLTPGLAQQLSRQQLLRGMKLLGMPVDDASTRDDILRVLEQGPDEAGRTSAGAN</sequence>
<dbReference type="Proteomes" id="UP000246132">
    <property type="component" value="Unassembled WGS sequence"/>
</dbReference>
<evidence type="ECO:0000313" key="1">
    <source>
        <dbReference type="EMBL" id="RKF05685.1"/>
    </source>
</evidence>
<evidence type="ECO:0000313" key="2">
    <source>
        <dbReference type="Proteomes" id="UP000246132"/>
    </source>
</evidence>
<protein>
    <submittedName>
        <fullName evidence="1">Uncharacterized protein</fullName>
    </submittedName>
</protein>
<name>A0A3A8A666_9HYPH</name>
<proteinExistence type="predicted"/>
<dbReference type="AlphaFoldDB" id="A0A3A8A666"/>
<gene>
    <name evidence="1" type="ORF">DEM25_013840</name>
</gene>